<reference evidence="1" key="1">
    <citation type="submission" date="2022-06" db="EMBL/GenBank/DDBJ databases">
        <title>Alkalimarinus sp. nov., isolated from gut of a Alitta virens.</title>
        <authorList>
            <person name="Yang A.I."/>
            <person name="Shin N.-R."/>
        </authorList>
    </citation>
    <scope>NUCLEOTIDE SEQUENCE</scope>
    <source>
        <strain evidence="1">A2M4</strain>
    </source>
</reference>
<gene>
    <name evidence="1" type="ORF">NKI27_06955</name>
</gene>
<protein>
    <submittedName>
        <fullName evidence="1">Uncharacterized protein</fullName>
    </submittedName>
</protein>
<accession>A0ABY6N5T9</accession>
<proteinExistence type="predicted"/>
<sequence length="98" mass="10860">MYPELLSFLSGVLTGKIDAATFRRTELTSIYLEGDCLIFSLKGLYDCFSGADKGSYSEFIKMLYSSTLNSDLAALGGRVEVHQSTSKIETSLYRLVRV</sequence>
<name>A0ABY6N5T9_9ALTE</name>
<dbReference type="Proteomes" id="UP001163739">
    <property type="component" value="Chromosome"/>
</dbReference>
<evidence type="ECO:0000313" key="1">
    <source>
        <dbReference type="EMBL" id="UZE97476.1"/>
    </source>
</evidence>
<evidence type="ECO:0000313" key="2">
    <source>
        <dbReference type="Proteomes" id="UP001163739"/>
    </source>
</evidence>
<organism evidence="1 2">
    <name type="scientific">Alkalimarinus alittae</name>
    <dbReference type="NCBI Taxonomy" id="2961619"/>
    <lineage>
        <taxon>Bacteria</taxon>
        <taxon>Pseudomonadati</taxon>
        <taxon>Pseudomonadota</taxon>
        <taxon>Gammaproteobacteria</taxon>
        <taxon>Alteromonadales</taxon>
        <taxon>Alteromonadaceae</taxon>
        <taxon>Alkalimarinus</taxon>
    </lineage>
</organism>
<keyword evidence="2" id="KW-1185">Reference proteome</keyword>
<dbReference type="RefSeq" id="WP_265048948.1">
    <property type="nucleotide sequence ID" value="NZ_CP100390.1"/>
</dbReference>
<dbReference type="EMBL" id="CP100390">
    <property type="protein sequence ID" value="UZE97476.1"/>
    <property type="molecule type" value="Genomic_DNA"/>
</dbReference>